<dbReference type="Proteomes" id="UP001189429">
    <property type="component" value="Unassembled WGS sequence"/>
</dbReference>
<comment type="caution">
    <text evidence="2">The sequence shown here is derived from an EMBL/GenBank/DDBJ whole genome shotgun (WGS) entry which is preliminary data.</text>
</comment>
<evidence type="ECO:0000256" key="1">
    <source>
        <dbReference type="SAM" id="MobiDB-lite"/>
    </source>
</evidence>
<evidence type="ECO:0000313" key="2">
    <source>
        <dbReference type="EMBL" id="CAK0888530.1"/>
    </source>
</evidence>
<evidence type="ECO:0000313" key="3">
    <source>
        <dbReference type="Proteomes" id="UP001189429"/>
    </source>
</evidence>
<keyword evidence="3" id="KW-1185">Reference proteome</keyword>
<reference evidence="2" key="1">
    <citation type="submission" date="2023-10" db="EMBL/GenBank/DDBJ databases">
        <authorList>
            <person name="Chen Y."/>
            <person name="Shah S."/>
            <person name="Dougan E. K."/>
            <person name="Thang M."/>
            <person name="Chan C."/>
        </authorList>
    </citation>
    <scope>NUCLEOTIDE SEQUENCE [LARGE SCALE GENOMIC DNA]</scope>
</reference>
<proteinExistence type="predicted"/>
<gene>
    <name evidence="2" type="ORF">PCOR1329_LOCUS69304</name>
</gene>
<protein>
    <submittedName>
        <fullName evidence="2">Uncharacterized protein</fullName>
    </submittedName>
</protein>
<name>A0ABN9WTL2_9DINO</name>
<accession>A0ABN9WTL2</accession>
<dbReference type="EMBL" id="CAUYUJ010019087">
    <property type="protein sequence ID" value="CAK0888530.1"/>
    <property type="molecule type" value="Genomic_DNA"/>
</dbReference>
<sequence length="173" mass="18539">MAMPMPLAGGGAMQGAPPLPELPVPLPDWLTGNPYFTAGFGLGGIATVMGLLRQSSAGIQSVCRRQMLMTLEIPSKDFAYQWADVQQHSNCLDTTRVRYLAAVKKLHAIVIVDETGPPVAARKLVWPKLIDDQDLVLGGNTPPDWRTSAANAKLEQVDSKATGKGTPRPQQPA</sequence>
<feature type="region of interest" description="Disordered" evidence="1">
    <location>
        <begin position="140"/>
        <end position="173"/>
    </location>
</feature>
<organism evidence="2 3">
    <name type="scientific">Prorocentrum cordatum</name>
    <dbReference type="NCBI Taxonomy" id="2364126"/>
    <lineage>
        <taxon>Eukaryota</taxon>
        <taxon>Sar</taxon>
        <taxon>Alveolata</taxon>
        <taxon>Dinophyceae</taxon>
        <taxon>Prorocentrales</taxon>
        <taxon>Prorocentraceae</taxon>
        <taxon>Prorocentrum</taxon>
    </lineage>
</organism>